<sequence length="280" mass="31524">MEQGTHTNHLQTSLPDLFGDEELVIGEILRCFPELVLEYDLRKWVLFDKGNRGKRRKRTRFNWSLESLLNYFMKNHEDEREKAREPKFIGNASSPDTPLNFPSTEPDEKSEDSLRKISKERKLLQTDDESLVTIDELIKKKKDIEKLSLSLENHKVEVINSINASENQDQHQVHCMVHHQPSIVDRTVCGSQRSAETLQTQWAQISPVLASGSGSGKAQYMDPLGIDLTKPAGAAFGVDSSQPLDHGKAFADNRAIPAAEASRRGVIKIKARKNPLATKS</sequence>
<proteinExistence type="predicted"/>
<protein>
    <submittedName>
        <fullName evidence="2">Uncharacterized protein</fullName>
    </submittedName>
</protein>
<dbReference type="PANTHER" id="PTHR37614">
    <property type="entry name" value="OS02G0121400 PROTEIN"/>
    <property type="match status" value="1"/>
</dbReference>
<evidence type="ECO:0000256" key="1">
    <source>
        <dbReference type="SAM" id="MobiDB-lite"/>
    </source>
</evidence>
<feature type="region of interest" description="Disordered" evidence="1">
    <location>
        <begin position="81"/>
        <end position="113"/>
    </location>
</feature>
<dbReference type="Proteomes" id="UP000585474">
    <property type="component" value="Unassembled WGS sequence"/>
</dbReference>
<evidence type="ECO:0000313" key="3">
    <source>
        <dbReference type="Proteomes" id="UP000585474"/>
    </source>
</evidence>
<comment type="caution">
    <text evidence="2">The sequence shown here is derived from an EMBL/GenBank/DDBJ whole genome shotgun (WGS) entry which is preliminary data.</text>
</comment>
<name>A0A7J0DKA4_9ERIC</name>
<feature type="compositionally biased region" description="Polar residues" evidence="1">
    <location>
        <begin position="91"/>
        <end position="103"/>
    </location>
</feature>
<evidence type="ECO:0000313" key="2">
    <source>
        <dbReference type="EMBL" id="GFS35978.1"/>
    </source>
</evidence>
<keyword evidence="3" id="KW-1185">Reference proteome</keyword>
<reference evidence="3" key="1">
    <citation type="submission" date="2019-07" db="EMBL/GenBank/DDBJ databases">
        <title>De Novo Assembly of kiwifruit Actinidia rufa.</title>
        <authorList>
            <person name="Sugita-Konishi S."/>
            <person name="Sato K."/>
            <person name="Mori E."/>
            <person name="Abe Y."/>
            <person name="Kisaki G."/>
            <person name="Hamano K."/>
            <person name="Suezawa K."/>
            <person name="Otani M."/>
            <person name="Fukuda T."/>
            <person name="Manabe T."/>
            <person name="Gomi K."/>
            <person name="Tabuchi M."/>
            <person name="Akimitsu K."/>
            <person name="Kataoka I."/>
        </authorList>
    </citation>
    <scope>NUCLEOTIDE SEQUENCE [LARGE SCALE GENOMIC DNA]</scope>
    <source>
        <strain evidence="3">cv. Fuchu</strain>
    </source>
</reference>
<gene>
    <name evidence="2" type="ORF">Acr_00g0043150</name>
</gene>
<dbReference type="PANTHER" id="PTHR37614:SF2">
    <property type="entry name" value="OS02G0121400 PROTEIN"/>
    <property type="match status" value="1"/>
</dbReference>
<dbReference type="AlphaFoldDB" id="A0A7J0DKA4"/>
<dbReference type="OrthoDB" id="10445889at2759"/>
<dbReference type="EMBL" id="BJWL01000239">
    <property type="protein sequence ID" value="GFS35978.1"/>
    <property type="molecule type" value="Genomic_DNA"/>
</dbReference>
<organism evidence="2 3">
    <name type="scientific">Actinidia rufa</name>
    <dbReference type="NCBI Taxonomy" id="165716"/>
    <lineage>
        <taxon>Eukaryota</taxon>
        <taxon>Viridiplantae</taxon>
        <taxon>Streptophyta</taxon>
        <taxon>Embryophyta</taxon>
        <taxon>Tracheophyta</taxon>
        <taxon>Spermatophyta</taxon>
        <taxon>Magnoliopsida</taxon>
        <taxon>eudicotyledons</taxon>
        <taxon>Gunneridae</taxon>
        <taxon>Pentapetalae</taxon>
        <taxon>asterids</taxon>
        <taxon>Ericales</taxon>
        <taxon>Actinidiaceae</taxon>
        <taxon>Actinidia</taxon>
    </lineage>
</organism>
<accession>A0A7J0DKA4</accession>